<sequence length="193" mass="21746">MRKLVFVLFICSLSVGNLWAQSGASDEVYEKGDVQIRVGVGALFPLYVHAFNFSDFTMSSMKTGFSIGLGFDYYLSNNLKIGGSASFGSITNSSKNYSFLVPVVTRISWEFHTIRFDFPVGVDVGLLFNKYRTLFAINFLVRPHAGVFFNITRSWSIGIDTTFWIVPQVVWDDLPKSRVGTFVEVMIAGRYRL</sequence>
<evidence type="ECO:0000313" key="2">
    <source>
        <dbReference type="EMBL" id="NIZ69059.1"/>
    </source>
</evidence>
<proteinExistence type="predicted"/>
<comment type="caution">
    <text evidence="2">The sequence shown here is derived from an EMBL/GenBank/DDBJ whole genome shotgun (WGS) entry which is preliminary data.</text>
</comment>
<dbReference type="EMBL" id="JAATLM010000001">
    <property type="protein sequence ID" value="NIZ69059.1"/>
    <property type="molecule type" value="Genomic_DNA"/>
</dbReference>
<evidence type="ECO:0008006" key="4">
    <source>
        <dbReference type="Google" id="ProtNLM"/>
    </source>
</evidence>
<feature type="chain" id="PRO_5037604902" description="Outer membrane protein beta-barrel domain-containing protein" evidence="1">
    <location>
        <begin position="21"/>
        <end position="193"/>
    </location>
</feature>
<evidence type="ECO:0000313" key="3">
    <source>
        <dbReference type="Proteomes" id="UP000778951"/>
    </source>
</evidence>
<gene>
    <name evidence="2" type="ORF">HCT48_02375</name>
</gene>
<dbReference type="AlphaFoldDB" id="A0A968GHG2"/>
<keyword evidence="1" id="KW-0732">Signal</keyword>
<organism evidence="2 3">
    <name type="scientific">Entomospira culicis</name>
    <dbReference type="NCBI Taxonomy" id="2719989"/>
    <lineage>
        <taxon>Bacteria</taxon>
        <taxon>Pseudomonadati</taxon>
        <taxon>Spirochaetota</taxon>
        <taxon>Spirochaetia</taxon>
        <taxon>Spirochaetales</taxon>
        <taxon>Spirochaetaceae</taxon>
        <taxon>Entomospira</taxon>
    </lineage>
</organism>
<accession>A0A968GHG2</accession>
<dbReference type="RefSeq" id="WP_167695162.1">
    <property type="nucleotide sequence ID" value="NZ_CP118181.1"/>
</dbReference>
<feature type="signal peptide" evidence="1">
    <location>
        <begin position="1"/>
        <end position="20"/>
    </location>
</feature>
<protein>
    <recommendedName>
        <fullName evidence="4">Outer membrane protein beta-barrel domain-containing protein</fullName>
    </recommendedName>
</protein>
<keyword evidence="3" id="KW-1185">Reference proteome</keyword>
<reference evidence="2" key="1">
    <citation type="submission" date="2020-03" db="EMBL/GenBank/DDBJ databases">
        <title>Spirochaetal bacteria isolated from arthropods constitute a novel genus Entomospira genus novum within the order Spirochaetales.</title>
        <authorList>
            <person name="Grana-Miraglia L."/>
            <person name="Sikutova S."/>
            <person name="Fingerle V."/>
            <person name="Sing A."/>
            <person name="Castillo-Ramirez S."/>
            <person name="Margos G."/>
            <person name="Rudolf I."/>
        </authorList>
    </citation>
    <scope>NUCLEOTIDE SEQUENCE</scope>
    <source>
        <strain evidence="2">BR149</strain>
    </source>
</reference>
<dbReference type="NCBIfam" id="NF047328">
    <property type="entry name" value="OMP_TP0733"/>
    <property type="match status" value="1"/>
</dbReference>
<dbReference type="Proteomes" id="UP000778951">
    <property type="component" value="Unassembled WGS sequence"/>
</dbReference>
<evidence type="ECO:0000256" key="1">
    <source>
        <dbReference type="SAM" id="SignalP"/>
    </source>
</evidence>
<name>A0A968GHG2_9SPIO</name>